<keyword evidence="2" id="KW-1185">Reference proteome</keyword>
<sequence>MIERQATLIGQSKQSHATIFKRFEKEVAEHQAKQKQCPCCQFIQTAPFSAPGPVWKLGVQSLLVYLHHGQLLFYDRTVEVVWIFLEPGHFWGTSSVEVLPCSSSMDVLTKRQWVYVYCMTQRVKRLIPFI</sequence>
<accession>A0A1Q5NZ77</accession>
<evidence type="ECO:0000313" key="2">
    <source>
        <dbReference type="Proteomes" id="UP000186524"/>
    </source>
</evidence>
<dbReference type="AlphaFoldDB" id="A0A1Q5NZ77"/>
<gene>
    <name evidence="1" type="ORF">BLL40_16425</name>
</gene>
<proteinExistence type="predicted"/>
<organism evidence="1 2">
    <name type="scientific">Domibacillus mangrovi</name>
    <dbReference type="NCBI Taxonomy" id="1714354"/>
    <lineage>
        <taxon>Bacteria</taxon>
        <taxon>Bacillati</taxon>
        <taxon>Bacillota</taxon>
        <taxon>Bacilli</taxon>
        <taxon>Bacillales</taxon>
        <taxon>Bacillaceae</taxon>
        <taxon>Domibacillus</taxon>
    </lineage>
</organism>
<dbReference type="Proteomes" id="UP000186524">
    <property type="component" value="Unassembled WGS sequence"/>
</dbReference>
<reference evidence="1 2" key="1">
    <citation type="submission" date="2016-12" db="EMBL/GenBank/DDBJ databases">
        <title>Domibacillus sp. SAOS 44 whole genome sequencing.</title>
        <authorList>
            <person name="Verma A."/>
            <person name="Krishnamurthi S."/>
        </authorList>
    </citation>
    <scope>NUCLEOTIDE SEQUENCE [LARGE SCALE GENOMIC DNA]</scope>
    <source>
        <strain evidence="1 2">SAOS 44</strain>
    </source>
</reference>
<evidence type="ECO:0000313" key="1">
    <source>
        <dbReference type="EMBL" id="OKL35261.1"/>
    </source>
</evidence>
<comment type="caution">
    <text evidence="1">The sequence shown here is derived from an EMBL/GenBank/DDBJ whole genome shotgun (WGS) entry which is preliminary data.</text>
</comment>
<dbReference type="RefSeq" id="WP_073712926.1">
    <property type="nucleotide sequence ID" value="NZ_MRWQ01000031.1"/>
</dbReference>
<dbReference type="EMBL" id="MRWQ01000031">
    <property type="protein sequence ID" value="OKL35261.1"/>
    <property type="molecule type" value="Genomic_DNA"/>
</dbReference>
<protein>
    <submittedName>
        <fullName evidence="1">Uncharacterized protein</fullName>
    </submittedName>
</protein>
<dbReference type="OrthoDB" id="61007at2"/>
<name>A0A1Q5NZ77_9BACI</name>